<protein>
    <submittedName>
        <fullName evidence="3">Crumbs like protein 1</fullName>
    </submittedName>
</protein>
<keyword evidence="4" id="KW-1185">Reference proteome</keyword>
<dbReference type="AlphaFoldDB" id="L9K4Z6"/>
<accession>L9K4Z6</accession>
<name>L9K4Z6_TUPCH</name>
<dbReference type="EMBL" id="KB320907">
    <property type="protein sequence ID" value="ELW57880.1"/>
    <property type="molecule type" value="Genomic_DNA"/>
</dbReference>
<dbReference type="InParanoid" id="L9K4Z6"/>
<feature type="region of interest" description="Disordered" evidence="1">
    <location>
        <begin position="57"/>
        <end position="92"/>
    </location>
</feature>
<sequence>MLLQPALLSPALRCTTHCPLQLADDLISDIFTAIGSVTLALLLILLLAVIASVVTSNKRATQGTYSPSRQEKEGSRVEMWSTMTPPAMERLI</sequence>
<keyword evidence="2" id="KW-0812">Transmembrane</keyword>
<reference evidence="4" key="1">
    <citation type="submission" date="2012-07" db="EMBL/GenBank/DDBJ databases">
        <title>Genome of the Chinese tree shrew, a rising model animal genetically related to primates.</title>
        <authorList>
            <person name="Zhang G."/>
            <person name="Fan Y."/>
            <person name="Yao Y."/>
            <person name="Huang Z."/>
        </authorList>
    </citation>
    <scope>NUCLEOTIDE SEQUENCE [LARGE SCALE GENOMIC DNA]</scope>
</reference>
<evidence type="ECO:0000313" key="4">
    <source>
        <dbReference type="Proteomes" id="UP000011518"/>
    </source>
</evidence>
<dbReference type="Proteomes" id="UP000011518">
    <property type="component" value="Unassembled WGS sequence"/>
</dbReference>
<evidence type="ECO:0000256" key="1">
    <source>
        <dbReference type="SAM" id="MobiDB-lite"/>
    </source>
</evidence>
<evidence type="ECO:0000313" key="3">
    <source>
        <dbReference type="EMBL" id="ELW57880.1"/>
    </source>
</evidence>
<feature type="transmembrane region" description="Helical" evidence="2">
    <location>
        <begin position="30"/>
        <end position="54"/>
    </location>
</feature>
<gene>
    <name evidence="3" type="ORF">TREES_T100021590</name>
</gene>
<feature type="compositionally biased region" description="Polar residues" evidence="1">
    <location>
        <begin position="57"/>
        <end position="68"/>
    </location>
</feature>
<reference evidence="4" key="2">
    <citation type="journal article" date="2013" name="Nat. Commun.">
        <title>Genome of the Chinese tree shrew.</title>
        <authorList>
            <person name="Fan Y."/>
            <person name="Huang Z.Y."/>
            <person name="Cao C.C."/>
            <person name="Chen C.S."/>
            <person name="Chen Y.X."/>
            <person name="Fan D.D."/>
            <person name="He J."/>
            <person name="Hou H.L."/>
            <person name="Hu L."/>
            <person name="Hu X.T."/>
            <person name="Jiang X.T."/>
            <person name="Lai R."/>
            <person name="Lang Y.S."/>
            <person name="Liang B."/>
            <person name="Liao S.G."/>
            <person name="Mu D."/>
            <person name="Ma Y.Y."/>
            <person name="Niu Y.Y."/>
            <person name="Sun X.Q."/>
            <person name="Xia J.Q."/>
            <person name="Xiao J."/>
            <person name="Xiong Z.Q."/>
            <person name="Xu L."/>
            <person name="Yang L."/>
            <person name="Zhang Y."/>
            <person name="Zhao W."/>
            <person name="Zhao X.D."/>
            <person name="Zheng Y.T."/>
            <person name="Zhou J.M."/>
            <person name="Zhu Y.B."/>
            <person name="Zhang G.J."/>
            <person name="Wang J."/>
            <person name="Yao Y.G."/>
        </authorList>
    </citation>
    <scope>NUCLEOTIDE SEQUENCE [LARGE SCALE GENOMIC DNA]</scope>
</reference>
<keyword evidence="2" id="KW-1133">Transmembrane helix</keyword>
<organism evidence="3 4">
    <name type="scientific">Tupaia chinensis</name>
    <name type="common">Chinese tree shrew</name>
    <name type="synonym">Tupaia belangeri chinensis</name>
    <dbReference type="NCBI Taxonomy" id="246437"/>
    <lineage>
        <taxon>Eukaryota</taxon>
        <taxon>Metazoa</taxon>
        <taxon>Chordata</taxon>
        <taxon>Craniata</taxon>
        <taxon>Vertebrata</taxon>
        <taxon>Euteleostomi</taxon>
        <taxon>Mammalia</taxon>
        <taxon>Eutheria</taxon>
        <taxon>Euarchontoglires</taxon>
        <taxon>Scandentia</taxon>
        <taxon>Tupaiidae</taxon>
        <taxon>Tupaia</taxon>
    </lineage>
</organism>
<evidence type="ECO:0000256" key="2">
    <source>
        <dbReference type="SAM" id="Phobius"/>
    </source>
</evidence>
<dbReference type="STRING" id="246437.L9K4Z6"/>
<proteinExistence type="predicted"/>
<keyword evidence="2" id="KW-0472">Membrane</keyword>